<reference evidence="1 2" key="1">
    <citation type="submission" date="2014-06" db="EMBL/GenBank/DDBJ databases">
        <title>Evolutionary Origins and Diversification of the Mycorrhizal Mutualists.</title>
        <authorList>
            <consortium name="DOE Joint Genome Institute"/>
            <consortium name="Mycorrhizal Genomics Consortium"/>
            <person name="Kohler A."/>
            <person name="Kuo A."/>
            <person name="Nagy L.G."/>
            <person name="Floudas D."/>
            <person name="Copeland A."/>
            <person name="Barry K.W."/>
            <person name="Cichocki N."/>
            <person name="Veneault-Fourrey C."/>
            <person name="LaButti K."/>
            <person name="Lindquist E.A."/>
            <person name="Lipzen A."/>
            <person name="Lundell T."/>
            <person name="Morin E."/>
            <person name="Murat C."/>
            <person name="Riley R."/>
            <person name="Ohm R."/>
            <person name="Sun H."/>
            <person name="Tunlid A."/>
            <person name="Henrissat B."/>
            <person name="Grigoriev I.V."/>
            <person name="Hibbett D.S."/>
            <person name="Martin F."/>
        </authorList>
    </citation>
    <scope>NUCLEOTIDE SEQUENCE [LARGE SCALE GENOMIC DNA]</scope>
    <source>
        <strain evidence="1 2">SS14</strain>
    </source>
</reference>
<dbReference type="EMBL" id="KN837145">
    <property type="protein sequence ID" value="KIJ40290.1"/>
    <property type="molecule type" value="Genomic_DNA"/>
</dbReference>
<dbReference type="Pfam" id="PF00106">
    <property type="entry name" value="adh_short"/>
    <property type="match status" value="1"/>
</dbReference>
<gene>
    <name evidence="1" type="ORF">M422DRAFT_32333</name>
</gene>
<dbReference type="PRINTS" id="PR00081">
    <property type="entry name" value="GDHRDH"/>
</dbReference>
<dbReference type="PANTHER" id="PTHR43431">
    <property type="entry name" value="OXIDOREDUCTASE, SHORT CHAIN DEHYDROGENASE/REDUCTASE FAMILY (AFU_ORTHOLOGUE AFUA_5G14000)"/>
    <property type="match status" value="1"/>
</dbReference>
<evidence type="ECO:0000313" key="1">
    <source>
        <dbReference type="EMBL" id="KIJ40290.1"/>
    </source>
</evidence>
<dbReference type="InterPro" id="IPR036291">
    <property type="entry name" value="NAD(P)-bd_dom_sf"/>
</dbReference>
<proteinExistence type="predicted"/>
<accession>A0A0C9VQ08</accession>
<organism evidence="1 2">
    <name type="scientific">Sphaerobolus stellatus (strain SS14)</name>
    <dbReference type="NCBI Taxonomy" id="990650"/>
    <lineage>
        <taxon>Eukaryota</taxon>
        <taxon>Fungi</taxon>
        <taxon>Dikarya</taxon>
        <taxon>Basidiomycota</taxon>
        <taxon>Agaricomycotina</taxon>
        <taxon>Agaricomycetes</taxon>
        <taxon>Phallomycetidae</taxon>
        <taxon>Geastrales</taxon>
        <taxon>Sphaerobolaceae</taxon>
        <taxon>Sphaerobolus</taxon>
    </lineage>
</organism>
<dbReference type="AlphaFoldDB" id="A0A0C9VQ08"/>
<dbReference type="Gene3D" id="3.40.50.720">
    <property type="entry name" value="NAD(P)-binding Rossmann-like Domain"/>
    <property type="match status" value="1"/>
</dbReference>
<keyword evidence="2" id="KW-1185">Reference proteome</keyword>
<dbReference type="PANTHER" id="PTHR43431:SF7">
    <property type="entry name" value="OXIDOREDUCTASE, SHORT CHAIN DEHYDROGENASE_REDUCTASE FAMILY (AFU_ORTHOLOGUE AFUA_5G14000)"/>
    <property type="match status" value="1"/>
</dbReference>
<dbReference type="SUPFAM" id="SSF51735">
    <property type="entry name" value="NAD(P)-binding Rossmann-fold domains"/>
    <property type="match status" value="1"/>
</dbReference>
<dbReference type="Proteomes" id="UP000054279">
    <property type="component" value="Unassembled WGS sequence"/>
</dbReference>
<name>A0A0C9VQ08_SPHS4</name>
<dbReference type="OrthoDB" id="5399006at2759"/>
<dbReference type="InterPro" id="IPR002347">
    <property type="entry name" value="SDR_fam"/>
</dbReference>
<dbReference type="HOGENOM" id="CLU_010194_17_0_1"/>
<protein>
    <recommendedName>
        <fullName evidence="3">3-oxoacyl-[acyl-carrier-protein] reductase</fullName>
    </recommendedName>
</protein>
<evidence type="ECO:0008006" key="3">
    <source>
        <dbReference type="Google" id="ProtNLM"/>
    </source>
</evidence>
<evidence type="ECO:0000313" key="2">
    <source>
        <dbReference type="Proteomes" id="UP000054279"/>
    </source>
</evidence>
<sequence>MSAAVRRSILVVAGIGDGSGTGASTARLFAKNGYRVAVISRSPEATSKTAAEINAAGGEAAAFPVATYTHAEINSAFNAIKNHWKDSDIRVSVFNAAAGVWKGFLDVTEEDLKNSLDTNLVAAFAFARESILAFKDLPLLDGQKKGTLIFTGATAAIRGNKTTSAFAAPKHATRALSQSLAKEFGPQDIHVAHAIIDGGILTNLSKGRRNDPEWEKDSAKRLDPDSIAKSYLYLAGQDRSAWTWELDLRPAHENW</sequence>